<organism evidence="1 2">
    <name type="scientific">Panagrolaimus superbus</name>
    <dbReference type="NCBI Taxonomy" id="310955"/>
    <lineage>
        <taxon>Eukaryota</taxon>
        <taxon>Metazoa</taxon>
        <taxon>Ecdysozoa</taxon>
        <taxon>Nematoda</taxon>
        <taxon>Chromadorea</taxon>
        <taxon>Rhabditida</taxon>
        <taxon>Tylenchina</taxon>
        <taxon>Panagrolaimomorpha</taxon>
        <taxon>Panagrolaimoidea</taxon>
        <taxon>Panagrolaimidae</taxon>
        <taxon>Panagrolaimus</taxon>
    </lineage>
</organism>
<protein>
    <submittedName>
        <fullName evidence="2">Uncharacterized protein</fullName>
    </submittedName>
</protein>
<dbReference type="WBParaSite" id="PSU_v2.g2961.t1">
    <property type="protein sequence ID" value="PSU_v2.g2961.t1"/>
    <property type="gene ID" value="PSU_v2.g2961"/>
</dbReference>
<proteinExistence type="predicted"/>
<dbReference type="AlphaFoldDB" id="A0A914YSH2"/>
<evidence type="ECO:0000313" key="2">
    <source>
        <dbReference type="WBParaSite" id="PSU_v2.g2961.t1"/>
    </source>
</evidence>
<keyword evidence="1" id="KW-1185">Reference proteome</keyword>
<accession>A0A914YSH2</accession>
<evidence type="ECO:0000313" key="1">
    <source>
        <dbReference type="Proteomes" id="UP000887577"/>
    </source>
</evidence>
<sequence length="152" mass="18101">MGDAFKKTYELAEKQAMKKQEMFPEDNFILRDTVNAYLVDVMPNVKFSSMKFKSLHFAVEKGYYLTSAELSQFFLYHDRCYRREESFKNTYELAETQSLKKQEMFPDENFDLATSINAYLVDVIPHVKFSTMSCDFLTKFVCMFFYMILSRF</sequence>
<reference evidence="2" key="1">
    <citation type="submission" date="2022-11" db="UniProtKB">
        <authorList>
            <consortium name="WormBaseParasite"/>
        </authorList>
    </citation>
    <scope>IDENTIFICATION</scope>
</reference>
<name>A0A914YSH2_9BILA</name>
<dbReference type="Proteomes" id="UP000887577">
    <property type="component" value="Unplaced"/>
</dbReference>